<name>A0A1H2DNS6_9BACT</name>
<evidence type="ECO:0000313" key="2">
    <source>
        <dbReference type="Proteomes" id="UP000199608"/>
    </source>
</evidence>
<keyword evidence="2" id="KW-1185">Reference proteome</keyword>
<dbReference type="AlphaFoldDB" id="A0A1H2DNS6"/>
<reference evidence="2" key="1">
    <citation type="submission" date="2016-10" db="EMBL/GenBank/DDBJ databases">
        <authorList>
            <person name="Varghese N."/>
            <person name="Submissions S."/>
        </authorList>
    </citation>
    <scope>NUCLEOTIDE SEQUENCE [LARGE SCALE GENOMIC DNA]</scope>
    <source>
        <strain evidence="2">DSM 3384</strain>
    </source>
</reference>
<protein>
    <recommendedName>
        <fullName evidence="3">SprT-like family protein</fullName>
    </recommendedName>
</protein>
<evidence type="ECO:0008006" key="3">
    <source>
        <dbReference type="Google" id="ProtNLM"/>
    </source>
</evidence>
<evidence type="ECO:0000313" key="1">
    <source>
        <dbReference type="EMBL" id="SDT84489.1"/>
    </source>
</evidence>
<sequence length="178" mass="20777">MQTLRHFNQEELLKVDEAVKVSEELVNNYFKLSSGQWLKNRYDIKTAKDLAVHEHVDGPFAQVVKYEGRKKDVPLGSSSFSFYKVCLQDSAILSIVEKEGVLLEPFLLYVLTHELVHVVRFLKFQHRYENKNEADVTFDEERKVHQLTYIILNQLSIPGLNQVFGFYKDWLIISRSGI</sequence>
<dbReference type="Proteomes" id="UP000199608">
    <property type="component" value="Unassembled WGS sequence"/>
</dbReference>
<gene>
    <name evidence="1" type="ORF">SAMN04487931_101277</name>
</gene>
<proteinExistence type="predicted"/>
<accession>A0A1H2DNS6</accession>
<dbReference type="EMBL" id="FNLL01000001">
    <property type="protein sequence ID" value="SDT84489.1"/>
    <property type="molecule type" value="Genomic_DNA"/>
</dbReference>
<organism evidence="1 2">
    <name type="scientific">Desulfobacula phenolica</name>
    <dbReference type="NCBI Taxonomy" id="90732"/>
    <lineage>
        <taxon>Bacteria</taxon>
        <taxon>Pseudomonadati</taxon>
        <taxon>Thermodesulfobacteriota</taxon>
        <taxon>Desulfobacteria</taxon>
        <taxon>Desulfobacterales</taxon>
        <taxon>Desulfobacteraceae</taxon>
        <taxon>Desulfobacula</taxon>
    </lineage>
</organism>
<dbReference type="RefSeq" id="WP_092230086.1">
    <property type="nucleotide sequence ID" value="NZ_FNLL01000001.1"/>
</dbReference>